<reference evidence="1 2" key="1">
    <citation type="submission" date="2014-07" db="EMBL/GenBank/DDBJ databases">
        <authorList>
            <person name="Wibberg Daniel"/>
        </authorList>
    </citation>
    <scope>NUCLEOTIDE SEQUENCE [LARGE SCALE GENOMIC DNA]</scope>
</reference>
<name>A0A090J089_9BACI</name>
<keyword evidence="2" id="KW-1185">Reference proteome</keyword>
<dbReference type="PATRIC" id="fig|35841.9.peg.3151"/>
<sequence length="64" mass="7586">MDEETARELLDKLASGKINECLIEKSDFLTFRKYLVERPDFKHFRGVAQHGGNVIYYYMEEPRS</sequence>
<dbReference type="AlphaFoldDB" id="A0A090J089"/>
<organism evidence="1 2">
    <name type="scientific">Caldibacillus thermoamylovorans</name>
    <dbReference type="NCBI Taxonomy" id="35841"/>
    <lineage>
        <taxon>Bacteria</taxon>
        <taxon>Bacillati</taxon>
        <taxon>Bacillota</taxon>
        <taxon>Bacilli</taxon>
        <taxon>Bacillales</taxon>
        <taxon>Bacillaceae</taxon>
        <taxon>Caldibacillus</taxon>
    </lineage>
</organism>
<dbReference type="EMBL" id="CCRF01000044">
    <property type="protein sequence ID" value="CEE01235.1"/>
    <property type="molecule type" value="Genomic_DNA"/>
</dbReference>
<proteinExistence type="predicted"/>
<dbReference type="GeneID" id="92960571"/>
<dbReference type="Proteomes" id="UP000040576">
    <property type="component" value="Unassembled WGS sequence"/>
</dbReference>
<dbReference type="KEGG" id="bthv:CQJ30_07445"/>
<accession>A0A090J089</accession>
<dbReference type="RefSeq" id="WP_034769438.1">
    <property type="nucleotide sequence ID" value="NZ_CCRF01000044.1"/>
</dbReference>
<evidence type="ECO:0000313" key="1">
    <source>
        <dbReference type="EMBL" id="CEE01235.1"/>
    </source>
</evidence>
<gene>
    <name evidence="1" type="ORF">BT1A1_1406</name>
</gene>
<evidence type="ECO:0000313" key="2">
    <source>
        <dbReference type="Proteomes" id="UP000040576"/>
    </source>
</evidence>
<protein>
    <recommendedName>
        <fullName evidence="3">Abortive phage infection protein</fullName>
    </recommendedName>
</protein>
<evidence type="ECO:0008006" key="3">
    <source>
        <dbReference type="Google" id="ProtNLM"/>
    </source>
</evidence>